<comment type="caution">
    <text evidence="11">The sequence shown here is derived from an EMBL/GenBank/DDBJ whole genome shotgun (WGS) entry which is preliminary data.</text>
</comment>
<keyword evidence="3 9" id="KW-0812">Transmembrane</keyword>
<dbReference type="GO" id="GO:0016020">
    <property type="term" value="C:membrane"/>
    <property type="evidence" value="ECO:0007669"/>
    <property type="project" value="UniProtKB-SubCell"/>
</dbReference>
<evidence type="ECO:0000313" key="12">
    <source>
        <dbReference type="Proteomes" id="UP001162131"/>
    </source>
</evidence>
<dbReference type="PANTHER" id="PTHR47823:SF9">
    <property type="entry name" value="CHROMOSOME UNDETERMINED SCAFFOLD_10, WHOLE GENOME SHOTGUN SEQUENCE"/>
    <property type="match status" value="1"/>
</dbReference>
<dbReference type="Gene3D" id="1.10.287.70">
    <property type="match status" value="1"/>
</dbReference>
<dbReference type="InterPro" id="IPR003938">
    <property type="entry name" value="K_chnl_volt-dep_EAG/ELK/ERG"/>
</dbReference>
<evidence type="ECO:0000256" key="7">
    <source>
        <dbReference type="ARBA" id="ARBA00023303"/>
    </source>
</evidence>
<dbReference type="SUPFAM" id="SSF51206">
    <property type="entry name" value="cAMP-binding domain-like"/>
    <property type="match status" value="1"/>
</dbReference>
<dbReference type="Proteomes" id="UP001162131">
    <property type="component" value="Unassembled WGS sequence"/>
</dbReference>
<gene>
    <name evidence="11" type="ORF">BSTOLATCC_MIC51047</name>
</gene>
<evidence type="ECO:0000256" key="1">
    <source>
        <dbReference type="ARBA" id="ARBA00004141"/>
    </source>
</evidence>
<dbReference type="Pfam" id="PF00027">
    <property type="entry name" value="cNMP_binding"/>
    <property type="match status" value="1"/>
</dbReference>
<keyword evidence="6 9" id="KW-0472">Membrane</keyword>
<sequence length="677" mass="80232">MKQIITGESLPTDNVESQYEHINLIMGTLYSDQIAKIKRQKTLFSNHHHRKSILDNFFHKSLKYTILNKKKNKSRWVISNKSKWKMLYDNFIDFLIGYSLITSLFYLAFGRPENIYETLDIIMQCIFGVDLILKFFTDYQNSNGDTVVSHRKIILRYMKFRFFRDVLCLIPFRYIWFDLEYLIRNLRFFRIERVLKIFNKMLNDSFKIMKFSKIVNDLNKVRFLIGCIRNLWRYLIIMCFSIYSVGCLFYWYSSFFPDNFADHYFDKEATSSNRLFHTLYFMTTTLATLGFGDYVPVNLYERAFMIVVIIIGIAFYSYAMGLFISSVSEFNFILSEPDWNSDLKSWLNSIEIKHGEIPKDIRTKIIEHFVNYWENDRLKDLAGKYWTAETYDEIATIENEYLTHLPKSLIKNIFNSLFTDIFFWFKNYFGNSDFKYDLIFHFQPRLFEPEERIYEKGEKAKEVLFILNGKVICETLINGKYKTILQFNKGRTVVGDFSILMNTPVSVNYVIKSKSIVQAFAVPKKAFLLILNEGYPVKKKELIIKSTNRENKIQLAIAQAEKKLNRRNRSDLVNKNSEIVDVDLRRSSMAADYFETTPIVRAEDSFEAEIKKKLQKCEHDLKRKIRAIKRNISKKRLLLKTMEVSDLEGKKGFNLSRTHTSVPSDEFAKKKLENEDD</sequence>
<evidence type="ECO:0000256" key="8">
    <source>
        <dbReference type="SAM" id="MobiDB-lite"/>
    </source>
</evidence>
<dbReference type="GO" id="GO:0005249">
    <property type="term" value="F:voltage-gated potassium channel activity"/>
    <property type="evidence" value="ECO:0007669"/>
    <property type="project" value="InterPro"/>
</dbReference>
<evidence type="ECO:0000256" key="6">
    <source>
        <dbReference type="ARBA" id="ARBA00023136"/>
    </source>
</evidence>
<dbReference type="EMBL" id="CAJZBQ010000051">
    <property type="protein sequence ID" value="CAG9330457.1"/>
    <property type="molecule type" value="Genomic_DNA"/>
</dbReference>
<keyword evidence="2" id="KW-0813">Transport</keyword>
<accession>A0AAU9KB97</accession>
<dbReference type="CDD" id="cd00038">
    <property type="entry name" value="CAP_ED"/>
    <property type="match status" value="1"/>
</dbReference>
<feature type="domain" description="Cyclic nucleotide-binding" evidence="10">
    <location>
        <begin position="401"/>
        <end position="542"/>
    </location>
</feature>
<keyword evidence="5" id="KW-0406">Ion transport</keyword>
<feature type="transmembrane region" description="Helical" evidence="9">
    <location>
        <begin position="91"/>
        <end position="109"/>
    </location>
</feature>
<feature type="region of interest" description="Disordered" evidence="8">
    <location>
        <begin position="650"/>
        <end position="677"/>
    </location>
</feature>
<organism evidence="11 12">
    <name type="scientific">Blepharisma stoltei</name>
    <dbReference type="NCBI Taxonomy" id="1481888"/>
    <lineage>
        <taxon>Eukaryota</taxon>
        <taxon>Sar</taxon>
        <taxon>Alveolata</taxon>
        <taxon>Ciliophora</taxon>
        <taxon>Postciliodesmatophora</taxon>
        <taxon>Heterotrichea</taxon>
        <taxon>Heterotrichida</taxon>
        <taxon>Blepharismidae</taxon>
        <taxon>Blepharisma</taxon>
    </lineage>
</organism>
<evidence type="ECO:0000313" key="11">
    <source>
        <dbReference type="EMBL" id="CAG9330457.1"/>
    </source>
</evidence>
<proteinExistence type="predicted"/>
<feature type="transmembrane region" description="Helical" evidence="9">
    <location>
        <begin position="272"/>
        <end position="291"/>
    </location>
</feature>
<reference evidence="11" key="1">
    <citation type="submission" date="2021-09" db="EMBL/GenBank/DDBJ databases">
        <authorList>
            <consortium name="AG Swart"/>
            <person name="Singh M."/>
            <person name="Singh A."/>
            <person name="Seah K."/>
            <person name="Emmerich C."/>
        </authorList>
    </citation>
    <scope>NUCLEOTIDE SEQUENCE</scope>
    <source>
        <strain evidence="11">ATCC30299</strain>
    </source>
</reference>
<keyword evidence="7" id="KW-0407">Ion channel</keyword>
<dbReference type="PROSITE" id="PS50042">
    <property type="entry name" value="CNMP_BINDING_3"/>
    <property type="match status" value="1"/>
</dbReference>
<dbReference type="InterPro" id="IPR005821">
    <property type="entry name" value="Ion_trans_dom"/>
</dbReference>
<dbReference type="PRINTS" id="PR01463">
    <property type="entry name" value="EAGCHANLFMLY"/>
</dbReference>
<feature type="compositionally biased region" description="Basic and acidic residues" evidence="8">
    <location>
        <begin position="666"/>
        <end position="677"/>
    </location>
</feature>
<dbReference type="InterPro" id="IPR000595">
    <property type="entry name" value="cNMP-bd_dom"/>
</dbReference>
<name>A0AAU9KB97_9CILI</name>
<comment type="subcellular location">
    <subcellularLocation>
        <location evidence="1">Membrane</location>
        <topology evidence="1">Multi-pass membrane protein</topology>
    </subcellularLocation>
</comment>
<evidence type="ECO:0000259" key="10">
    <source>
        <dbReference type="PROSITE" id="PS50042"/>
    </source>
</evidence>
<dbReference type="SUPFAM" id="SSF81324">
    <property type="entry name" value="Voltage-gated potassium channels"/>
    <property type="match status" value="1"/>
</dbReference>
<protein>
    <recommendedName>
        <fullName evidence="10">Cyclic nucleotide-binding domain-containing protein</fullName>
    </recommendedName>
</protein>
<evidence type="ECO:0000256" key="2">
    <source>
        <dbReference type="ARBA" id="ARBA00022448"/>
    </source>
</evidence>
<feature type="transmembrane region" description="Helical" evidence="9">
    <location>
        <begin position="303"/>
        <end position="324"/>
    </location>
</feature>
<evidence type="ECO:0000256" key="9">
    <source>
        <dbReference type="SAM" id="Phobius"/>
    </source>
</evidence>
<dbReference type="PANTHER" id="PTHR47823">
    <property type="entry name" value="ION_TRANS DOMAIN-CONTAINING PROTEIN"/>
    <property type="match status" value="1"/>
</dbReference>
<dbReference type="InterPro" id="IPR018490">
    <property type="entry name" value="cNMP-bd_dom_sf"/>
</dbReference>
<dbReference type="AlphaFoldDB" id="A0AAU9KB97"/>
<dbReference type="Gene3D" id="2.60.120.10">
    <property type="entry name" value="Jelly Rolls"/>
    <property type="match status" value="1"/>
</dbReference>
<keyword evidence="12" id="KW-1185">Reference proteome</keyword>
<dbReference type="InterPro" id="IPR014710">
    <property type="entry name" value="RmlC-like_jellyroll"/>
</dbReference>
<evidence type="ECO:0000256" key="5">
    <source>
        <dbReference type="ARBA" id="ARBA00023065"/>
    </source>
</evidence>
<evidence type="ECO:0000256" key="3">
    <source>
        <dbReference type="ARBA" id="ARBA00022692"/>
    </source>
</evidence>
<feature type="transmembrane region" description="Helical" evidence="9">
    <location>
        <begin position="231"/>
        <end position="252"/>
    </location>
</feature>
<keyword evidence="4 9" id="KW-1133">Transmembrane helix</keyword>
<evidence type="ECO:0000256" key="4">
    <source>
        <dbReference type="ARBA" id="ARBA00022989"/>
    </source>
</evidence>
<dbReference type="Pfam" id="PF00520">
    <property type="entry name" value="Ion_trans"/>
    <property type="match status" value="1"/>
</dbReference>